<feature type="transmembrane region" description="Helical" evidence="1">
    <location>
        <begin position="86"/>
        <end position="108"/>
    </location>
</feature>
<accession>A0ABR6WUM7</accession>
<dbReference type="Proteomes" id="UP000603234">
    <property type="component" value="Unassembled WGS sequence"/>
</dbReference>
<feature type="transmembrane region" description="Helical" evidence="1">
    <location>
        <begin position="114"/>
        <end position="131"/>
    </location>
</feature>
<feature type="transmembrane region" description="Helical" evidence="1">
    <location>
        <begin position="56"/>
        <end position="74"/>
    </location>
</feature>
<evidence type="ECO:0000313" key="3">
    <source>
        <dbReference type="Proteomes" id="UP000603234"/>
    </source>
</evidence>
<protein>
    <submittedName>
        <fullName evidence="2">Uncharacterized protein</fullName>
    </submittedName>
</protein>
<proteinExistence type="predicted"/>
<feature type="transmembrane region" description="Helical" evidence="1">
    <location>
        <begin position="26"/>
        <end position="44"/>
    </location>
</feature>
<sequence length="159" mass="18543">MKELLKLRGKAKNDFYQSKYDHYKKFNLLALAASGFAFIILFAVDFDAYQYLEWDSLMRRILLLSLIAIVAAVYRKTDHYKIMCTLSFIVVHAMIWDNIWVTSYAPLISHANEGFLFMGFVLMMVSYGAPLRYSIIAQWGLVWDLILSNNIMHYDDGLF</sequence>
<gene>
    <name evidence="2" type="ORF">GH808_07685</name>
</gene>
<organism evidence="2 3">
    <name type="scientific">Acetobacterium fimetarium</name>
    <dbReference type="NCBI Taxonomy" id="52691"/>
    <lineage>
        <taxon>Bacteria</taxon>
        <taxon>Bacillati</taxon>
        <taxon>Bacillota</taxon>
        <taxon>Clostridia</taxon>
        <taxon>Eubacteriales</taxon>
        <taxon>Eubacteriaceae</taxon>
        <taxon>Acetobacterium</taxon>
    </lineage>
</organism>
<keyword evidence="1" id="KW-0472">Membrane</keyword>
<reference evidence="2 3" key="1">
    <citation type="journal article" date="2020" name="mSystems">
        <title>Defining Genomic and Predicted Metabolic Features of the Acetobacterium Genus.</title>
        <authorList>
            <person name="Ross D.E."/>
            <person name="Marshall C.W."/>
            <person name="Gulliver D."/>
            <person name="May H.D."/>
            <person name="Norman R.S."/>
        </authorList>
    </citation>
    <scope>NUCLEOTIDE SEQUENCE [LARGE SCALE GENOMIC DNA]</scope>
    <source>
        <strain evidence="2 3">DSM 8238</strain>
    </source>
</reference>
<keyword evidence="1" id="KW-0812">Transmembrane</keyword>
<keyword evidence="1" id="KW-1133">Transmembrane helix</keyword>
<comment type="caution">
    <text evidence="2">The sequence shown here is derived from an EMBL/GenBank/DDBJ whole genome shotgun (WGS) entry which is preliminary data.</text>
</comment>
<evidence type="ECO:0000256" key="1">
    <source>
        <dbReference type="SAM" id="Phobius"/>
    </source>
</evidence>
<name>A0ABR6WUM7_9FIRM</name>
<dbReference type="RefSeq" id="WP_186842199.1">
    <property type="nucleotide sequence ID" value="NZ_WJBC01000009.1"/>
</dbReference>
<evidence type="ECO:0000313" key="2">
    <source>
        <dbReference type="EMBL" id="MBC3804312.1"/>
    </source>
</evidence>
<dbReference type="EMBL" id="WJBC01000009">
    <property type="protein sequence ID" value="MBC3804312.1"/>
    <property type="molecule type" value="Genomic_DNA"/>
</dbReference>
<keyword evidence="3" id="KW-1185">Reference proteome</keyword>